<dbReference type="RefSeq" id="WP_018449992.1">
    <property type="nucleotide sequence ID" value="NZ_AP019827.1"/>
</dbReference>
<sequence>MNKYLDEIILLSKWYNKELTDDEFLEKFKLEKIRYRREVPEIAKEKLKEACTLKNADMMMYYSHLVFCFVFSSKIDFDEVEDSIEEMITGDWHYDHENIAGAFEDIASPKTIEWVYYLALAHQFEGYEGGLAMARKCIHALGKINTPKSKEKLELLANNLNETEELRESAKRELNRHNFANKDVE</sequence>
<organism evidence="2 3">
    <name type="scientific">Leptotrichia shahii</name>
    <dbReference type="NCBI Taxonomy" id="157691"/>
    <lineage>
        <taxon>Bacteria</taxon>
        <taxon>Fusobacteriati</taxon>
        <taxon>Fusobacteriota</taxon>
        <taxon>Fusobacteriia</taxon>
        <taxon>Fusobacteriales</taxon>
        <taxon>Leptotrichiaceae</taxon>
        <taxon>Leptotrichia</taxon>
    </lineage>
</organism>
<gene>
    <name evidence="2" type="ORF">JCM16776_1039</name>
</gene>
<evidence type="ECO:0000313" key="2">
    <source>
        <dbReference type="EMBL" id="BBM40819.1"/>
    </source>
</evidence>
<name>A0A510JN95_9FUSO</name>
<keyword evidence="1" id="KW-0175">Coiled coil</keyword>
<accession>A0A510JN95</accession>
<feature type="coiled-coil region" evidence="1">
    <location>
        <begin position="153"/>
        <end position="180"/>
    </location>
</feature>
<protein>
    <submittedName>
        <fullName evidence="2">Uncharacterized protein</fullName>
    </submittedName>
</protein>
<proteinExistence type="predicted"/>
<evidence type="ECO:0000313" key="3">
    <source>
        <dbReference type="Proteomes" id="UP000322617"/>
    </source>
</evidence>
<dbReference type="KEGG" id="lsz:JCM16776_1039"/>
<dbReference type="OrthoDB" id="82038at2"/>
<dbReference type="STRING" id="1122172.GCA_000373045_00371"/>
<dbReference type="Proteomes" id="UP000322617">
    <property type="component" value="Chromosome"/>
</dbReference>
<evidence type="ECO:0000256" key="1">
    <source>
        <dbReference type="SAM" id="Coils"/>
    </source>
</evidence>
<reference evidence="2 3" key="1">
    <citation type="submission" date="2019-07" db="EMBL/GenBank/DDBJ databases">
        <title>Complete Genome Sequence of Leptotrichia shahii Strain JCM 16776.</title>
        <authorList>
            <person name="Watanabe S."/>
            <person name="Cui L."/>
        </authorList>
    </citation>
    <scope>NUCLEOTIDE SEQUENCE [LARGE SCALE GENOMIC DNA]</scope>
    <source>
        <strain evidence="2 3">JCM16776</strain>
    </source>
</reference>
<keyword evidence="3" id="KW-1185">Reference proteome</keyword>
<dbReference type="EMBL" id="AP019827">
    <property type="protein sequence ID" value="BBM40819.1"/>
    <property type="molecule type" value="Genomic_DNA"/>
</dbReference>
<dbReference type="AlphaFoldDB" id="A0A510JN95"/>